<dbReference type="SUPFAM" id="SSF141868">
    <property type="entry name" value="EAL domain-like"/>
    <property type="match status" value="1"/>
</dbReference>
<dbReference type="PANTHER" id="PTHR33121:SF79">
    <property type="entry name" value="CYCLIC DI-GMP PHOSPHODIESTERASE PDED-RELATED"/>
    <property type="match status" value="1"/>
</dbReference>
<keyword evidence="1" id="KW-0597">Phosphoprotein</keyword>
<dbReference type="Pfam" id="PF00563">
    <property type="entry name" value="EAL"/>
    <property type="match status" value="1"/>
</dbReference>
<dbReference type="GO" id="GO:0071111">
    <property type="term" value="F:cyclic-guanylate-specific phosphodiesterase activity"/>
    <property type="evidence" value="ECO:0007669"/>
    <property type="project" value="InterPro"/>
</dbReference>
<proteinExistence type="predicted"/>
<dbReference type="InterPro" id="IPR035919">
    <property type="entry name" value="EAL_sf"/>
</dbReference>
<dbReference type="InterPro" id="IPR001633">
    <property type="entry name" value="EAL_dom"/>
</dbReference>
<dbReference type="CDD" id="cd01948">
    <property type="entry name" value="EAL"/>
    <property type="match status" value="1"/>
</dbReference>
<evidence type="ECO:0000256" key="1">
    <source>
        <dbReference type="PROSITE-ProRule" id="PRU00169"/>
    </source>
</evidence>
<evidence type="ECO:0000313" key="4">
    <source>
        <dbReference type="EMBL" id="PJG59320.1"/>
    </source>
</evidence>
<feature type="domain" description="EAL" evidence="3">
    <location>
        <begin position="141"/>
        <end position="394"/>
    </location>
</feature>
<dbReference type="InterPro" id="IPR011006">
    <property type="entry name" value="CheY-like_superfamily"/>
</dbReference>
<comment type="caution">
    <text evidence="4">The sequence shown here is derived from an EMBL/GenBank/DDBJ whole genome shotgun (WGS) entry which is preliminary data.</text>
</comment>
<evidence type="ECO:0000259" key="3">
    <source>
        <dbReference type="PROSITE" id="PS50883"/>
    </source>
</evidence>
<dbReference type="RefSeq" id="WP_100293652.1">
    <property type="nucleotide sequence ID" value="NZ_PGGC01000072.1"/>
</dbReference>
<dbReference type="InterPro" id="IPR050706">
    <property type="entry name" value="Cyclic-di-GMP_PDE-like"/>
</dbReference>
<dbReference type="Proteomes" id="UP000235861">
    <property type="component" value="Unassembled WGS sequence"/>
</dbReference>
<name>A0A2H9U5L0_9GAMM</name>
<evidence type="ECO:0000259" key="2">
    <source>
        <dbReference type="PROSITE" id="PS50110"/>
    </source>
</evidence>
<dbReference type="PANTHER" id="PTHR33121">
    <property type="entry name" value="CYCLIC DI-GMP PHOSPHODIESTERASE PDEF"/>
    <property type="match status" value="1"/>
</dbReference>
<dbReference type="SMART" id="SM00448">
    <property type="entry name" value="REC"/>
    <property type="match status" value="1"/>
</dbReference>
<dbReference type="OrthoDB" id="9812358at2"/>
<keyword evidence="5" id="KW-1185">Reference proteome</keyword>
<accession>A0A2H9U5L0</accession>
<reference evidence="4 5" key="1">
    <citation type="submission" date="2017-11" db="EMBL/GenBank/DDBJ databases">
        <title>Draft genome sequence of environmental isolate Aeromonas cavernicola sp. nov. MDC 2508.</title>
        <authorList>
            <person name="Colston S.M."/>
            <person name="Navarro A."/>
            <person name="Martinez-Murcia A.J."/>
            <person name="Graf J."/>
        </authorList>
    </citation>
    <scope>NUCLEOTIDE SEQUENCE [LARGE SCALE GENOMIC DNA]</scope>
    <source>
        <strain evidence="4 5">MDC 2508</strain>
    </source>
</reference>
<feature type="modified residue" description="4-aspartylphosphate" evidence="1">
    <location>
        <position position="59"/>
    </location>
</feature>
<protein>
    <submittedName>
        <fullName evidence="4">Diguanylate phosphodiesterase</fullName>
    </submittedName>
</protein>
<dbReference type="EMBL" id="PGGC01000072">
    <property type="protein sequence ID" value="PJG59320.1"/>
    <property type="molecule type" value="Genomic_DNA"/>
</dbReference>
<evidence type="ECO:0000313" key="5">
    <source>
        <dbReference type="Proteomes" id="UP000235861"/>
    </source>
</evidence>
<dbReference type="AlphaFoldDB" id="A0A2H9U5L0"/>
<sequence>MKKAQHELVIMVVEDHAFQRKALLHLIRGLGYQNLLEAQDGLEALTLCQCHPVDILFCDLRMPGMDGMALLRRLSMGGFHGGIILSSALENDVVEAVLRMSTAYGLQVLGRIEKPSTQQQLKQLIESWSPQQELAKKEEGHRLSLDELRRALEQDQLLPWYQPKVSFSSGKWVGMEALARWQHPQYGLIPPGRFIPLAEHNGLIDQLTEVIISKSLRDGHLWEETGLSLNLSMNLSTTSLIEGDLCNSLLDQCQRWGINPELITLEVTESSFVQDVGKSLEVLTRLRMHGFGLSIDDFGTGYSSMQQLALLPFTELKLDRSFVDHCYADPSRQAIIESSIELARKLGLKSVAEGVEDEMTWRFLTELGCDVCQGFFSARPMPPCELKRWHAAWKESFHKLGGTAITVHAK</sequence>
<dbReference type="Gene3D" id="3.40.50.2300">
    <property type="match status" value="1"/>
</dbReference>
<dbReference type="PROSITE" id="PS50883">
    <property type="entry name" value="EAL"/>
    <property type="match status" value="1"/>
</dbReference>
<dbReference type="Gene3D" id="3.20.20.450">
    <property type="entry name" value="EAL domain"/>
    <property type="match status" value="1"/>
</dbReference>
<dbReference type="GO" id="GO:0000160">
    <property type="term" value="P:phosphorelay signal transduction system"/>
    <property type="evidence" value="ECO:0007669"/>
    <property type="project" value="InterPro"/>
</dbReference>
<feature type="domain" description="Response regulatory" evidence="2">
    <location>
        <begin position="9"/>
        <end position="129"/>
    </location>
</feature>
<dbReference type="PROSITE" id="PS50110">
    <property type="entry name" value="RESPONSE_REGULATORY"/>
    <property type="match status" value="1"/>
</dbReference>
<gene>
    <name evidence="4" type="ORF">CUC53_07925</name>
</gene>
<dbReference type="SMART" id="SM00052">
    <property type="entry name" value="EAL"/>
    <property type="match status" value="1"/>
</dbReference>
<dbReference type="InterPro" id="IPR001789">
    <property type="entry name" value="Sig_transdc_resp-reg_receiver"/>
</dbReference>
<dbReference type="Pfam" id="PF00072">
    <property type="entry name" value="Response_reg"/>
    <property type="match status" value="1"/>
</dbReference>
<organism evidence="4 5">
    <name type="scientific">Aeromonas cavernicola</name>
    <dbReference type="NCBI Taxonomy" id="1006623"/>
    <lineage>
        <taxon>Bacteria</taxon>
        <taxon>Pseudomonadati</taxon>
        <taxon>Pseudomonadota</taxon>
        <taxon>Gammaproteobacteria</taxon>
        <taxon>Aeromonadales</taxon>
        <taxon>Aeromonadaceae</taxon>
        <taxon>Aeromonas</taxon>
    </lineage>
</organism>
<dbReference type="SUPFAM" id="SSF52172">
    <property type="entry name" value="CheY-like"/>
    <property type="match status" value="1"/>
</dbReference>